<accession>A0ABS0F967</accession>
<evidence type="ECO:0000313" key="2">
    <source>
        <dbReference type="Proteomes" id="UP000660070"/>
    </source>
</evidence>
<evidence type="ECO:0008006" key="3">
    <source>
        <dbReference type="Google" id="ProtNLM"/>
    </source>
</evidence>
<comment type="caution">
    <text evidence="1">The sequence shown here is derived from an EMBL/GenBank/DDBJ whole genome shotgun (WGS) entry which is preliminary data.</text>
</comment>
<name>A0ABS0F967_9FLAO</name>
<keyword evidence="2" id="KW-1185">Reference proteome</keyword>
<proteinExistence type="predicted"/>
<organism evidence="1 2">
    <name type="scientific">Kaistella gelatinilytica</name>
    <dbReference type="NCBI Taxonomy" id="2787636"/>
    <lineage>
        <taxon>Bacteria</taxon>
        <taxon>Pseudomonadati</taxon>
        <taxon>Bacteroidota</taxon>
        <taxon>Flavobacteriia</taxon>
        <taxon>Flavobacteriales</taxon>
        <taxon>Weeksellaceae</taxon>
        <taxon>Chryseobacterium group</taxon>
        <taxon>Kaistella</taxon>
    </lineage>
</organism>
<reference evidence="1 2" key="1">
    <citation type="submission" date="2020-11" db="EMBL/GenBank/DDBJ databases">
        <title>Kaistella gelatinilytica sp. nov., a flavobacterium isolated from Antarctic Soil.</title>
        <authorList>
            <person name="Li J."/>
        </authorList>
    </citation>
    <scope>NUCLEOTIDE SEQUENCE [LARGE SCALE GENOMIC DNA]</scope>
    <source>
        <strain evidence="1 2">G5-32</strain>
    </source>
</reference>
<evidence type="ECO:0000313" key="1">
    <source>
        <dbReference type="EMBL" id="MBF8456252.1"/>
    </source>
</evidence>
<dbReference type="EMBL" id="JADPVI010000001">
    <property type="protein sequence ID" value="MBF8456252.1"/>
    <property type="molecule type" value="Genomic_DNA"/>
</dbReference>
<sequence length="89" mass="9960">MKKIISVLAITAFTFAYSQETPKKDCCAGKDKKECSMEGKKTATGCDMKNHKDCKMDGNKTAKACDMKNHKDCKMDCKEKDKRDAKKVA</sequence>
<dbReference type="RefSeq" id="WP_196078785.1">
    <property type="nucleotide sequence ID" value="NZ_JADPVI010000001.1"/>
</dbReference>
<dbReference type="Proteomes" id="UP000660070">
    <property type="component" value="Unassembled WGS sequence"/>
</dbReference>
<protein>
    <recommendedName>
        <fullName evidence="3">Pentapeptide MXKDX repeat protein</fullName>
    </recommendedName>
</protein>
<gene>
    <name evidence="1" type="ORF">IV494_03575</name>
</gene>